<dbReference type="AlphaFoldDB" id="A0A0D6P9V4"/>
<name>A0A0D6P9V4_9PROT</name>
<organism evidence="2 3">
    <name type="scientific">Acidisphaera rubrifaciens HS-AP3</name>
    <dbReference type="NCBI Taxonomy" id="1231350"/>
    <lineage>
        <taxon>Bacteria</taxon>
        <taxon>Pseudomonadati</taxon>
        <taxon>Pseudomonadota</taxon>
        <taxon>Alphaproteobacteria</taxon>
        <taxon>Acetobacterales</taxon>
        <taxon>Acetobacteraceae</taxon>
        <taxon>Acidisphaera</taxon>
    </lineage>
</organism>
<dbReference type="EMBL" id="BANB01000404">
    <property type="protein sequence ID" value="GAN77634.1"/>
    <property type="molecule type" value="Genomic_DNA"/>
</dbReference>
<feature type="signal peptide" evidence="1">
    <location>
        <begin position="1"/>
        <end position="30"/>
    </location>
</feature>
<proteinExistence type="predicted"/>
<gene>
    <name evidence="2" type="ORF">Asru_0404_03</name>
</gene>
<feature type="chain" id="PRO_5002309864" description="Lipoprotein" evidence="1">
    <location>
        <begin position="31"/>
        <end position="196"/>
    </location>
</feature>
<keyword evidence="1" id="KW-0732">Signal</keyword>
<dbReference type="PROSITE" id="PS51257">
    <property type="entry name" value="PROKAR_LIPOPROTEIN"/>
    <property type="match status" value="1"/>
</dbReference>
<dbReference type="OrthoDB" id="5296954at2"/>
<dbReference type="Pfam" id="PF12915">
    <property type="entry name" value="DUF3833"/>
    <property type="match status" value="1"/>
</dbReference>
<dbReference type="Proteomes" id="UP000032680">
    <property type="component" value="Unassembled WGS sequence"/>
</dbReference>
<evidence type="ECO:0000256" key="1">
    <source>
        <dbReference type="SAM" id="SignalP"/>
    </source>
</evidence>
<dbReference type="InterPro" id="IPR024409">
    <property type="entry name" value="DUF3833"/>
</dbReference>
<dbReference type="RefSeq" id="WP_048861814.1">
    <property type="nucleotide sequence ID" value="NZ_BANB01000404.1"/>
</dbReference>
<comment type="caution">
    <text evidence="2">The sequence shown here is derived from an EMBL/GenBank/DDBJ whole genome shotgun (WGS) entry which is preliminary data.</text>
</comment>
<evidence type="ECO:0000313" key="2">
    <source>
        <dbReference type="EMBL" id="GAN77634.1"/>
    </source>
</evidence>
<evidence type="ECO:0008006" key="4">
    <source>
        <dbReference type="Google" id="ProtNLM"/>
    </source>
</evidence>
<reference evidence="2 3" key="1">
    <citation type="submission" date="2012-11" db="EMBL/GenBank/DDBJ databases">
        <title>Whole genome sequence of Acidisphaera rubrifaciens HS-AP3.</title>
        <authorList>
            <person name="Azuma Y."/>
            <person name="Higashiura N."/>
            <person name="Hirakawa H."/>
            <person name="Matsushita K."/>
        </authorList>
    </citation>
    <scope>NUCLEOTIDE SEQUENCE [LARGE SCALE GENOMIC DNA]</scope>
    <source>
        <strain evidence="2 3">HS-AP3</strain>
    </source>
</reference>
<keyword evidence="3" id="KW-1185">Reference proteome</keyword>
<sequence length="196" mass="21221">MPTSRRPLLSLLLLLAVAACDTPLPITSFAGTAPVLRPEQWFAGTTRSWGVFEDSDGAPVTGRFTTDATGTVQPDGSLMLAQTIHLADGTTQRRTWHLTRLDAHRYAATAGPVVGTADGEAYGRAFHWTYRLRLPPGDWLHTVRFEHWMYLSDDGTTLLNRFTVSKLGIVVARASETFVHVPGGAPPAASMPSAAH</sequence>
<accession>A0A0D6P9V4</accession>
<protein>
    <recommendedName>
        <fullName evidence="4">Lipoprotein</fullName>
    </recommendedName>
</protein>
<evidence type="ECO:0000313" key="3">
    <source>
        <dbReference type="Proteomes" id="UP000032680"/>
    </source>
</evidence>